<evidence type="ECO:0000256" key="1">
    <source>
        <dbReference type="SAM" id="MobiDB-lite"/>
    </source>
</evidence>
<evidence type="ECO:0008006" key="4">
    <source>
        <dbReference type="Google" id="ProtNLM"/>
    </source>
</evidence>
<evidence type="ECO:0000313" key="2">
    <source>
        <dbReference type="EMBL" id="KAF5827573.1"/>
    </source>
</evidence>
<sequence>MLDALLRRPCSTLNKDTARWVRRQEARSSHQGELNGKEHKHGTGMRQRGLRHLHYLVKLCFQYIQTCLQCRNLTEPMD</sequence>
<gene>
    <name evidence="2" type="ORF">DUNSADRAFT_415</name>
</gene>
<proteinExistence type="predicted"/>
<organism evidence="2 3">
    <name type="scientific">Dunaliella salina</name>
    <name type="common">Green alga</name>
    <name type="synonym">Protococcus salinus</name>
    <dbReference type="NCBI Taxonomy" id="3046"/>
    <lineage>
        <taxon>Eukaryota</taxon>
        <taxon>Viridiplantae</taxon>
        <taxon>Chlorophyta</taxon>
        <taxon>core chlorophytes</taxon>
        <taxon>Chlorophyceae</taxon>
        <taxon>CS clade</taxon>
        <taxon>Chlamydomonadales</taxon>
        <taxon>Dunaliellaceae</taxon>
        <taxon>Dunaliella</taxon>
    </lineage>
</organism>
<protein>
    <recommendedName>
        <fullName evidence="4">Encoded protein</fullName>
    </recommendedName>
</protein>
<accession>A0ABQ7FZ15</accession>
<keyword evidence="3" id="KW-1185">Reference proteome</keyword>
<dbReference type="Proteomes" id="UP000815325">
    <property type="component" value="Unassembled WGS sequence"/>
</dbReference>
<comment type="caution">
    <text evidence="2">The sequence shown here is derived from an EMBL/GenBank/DDBJ whole genome shotgun (WGS) entry which is preliminary data.</text>
</comment>
<name>A0ABQ7FZ15_DUNSA</name>
<feature type="region of interest" description="Disordered" evidence="1">
    <location>
        <begin position="22"/>
        <end position="46"/>
    </location>
</feature>
<reference evidence="2" key="1">
    <citation type="submission" date="2017-08" db="EMBL/GenBank/DDBJ databases">
        <authorList>
            <person name="Polle J.E."/>
            <person name="Barry K."/>
            <person name="Cushman J."/>
            <person name="Schmutz J."/>
            <person name="Tran D."/>
            <person name="Hathwaick L.T."/>
            <person name="Yim W.C."/>
            <person name="Jenkins J."/>
            <person name="Mckie-Krisberg Z.M."/>
            <person name="Prochnik S."/>
            <person name="Lindquist E."/>
            <person name="Dockter R.B."/>
            <person name="Adam C."/>
            <person name="Molina H."/>
            <person name="Bunkerborg J."/>
            <person name="Jin E."/>
            <person name="Buchheim M."/>
            <person name="Magnuson J."/>
        </authorList>
    </citation>
    <scope>NUCLEOTIDE SEQUENCE</scope>
    <source>
        <strain evidence="2">CCAP 19/18</strain>
    </source>
</reference>
<dbReference type="EMBL" id="MU070469">
    <property type="protein sequence ID" value="KAF5827573.1"/>
    <property type="molecule type" value="Genomic_DNA"/>
</dbReference>
<evidence type="ECO:0000313" key="3">
    <source>
        <dbReference type="Proteomes" id="UP000815325"/>
    </source>
</evidence>